<dbReference type="SMART" id="SM00642">
    <property type="entry name" value="Aamy"/>
    <property type="match status" value="1"/>
</dbReference>
<keyword evidence="9" id="KW-0325">Glycoprotein</keyword>
<feature type="disulfide bond" evidence="14">
    <location>
        <begin position="455"/>
        <end position="491"/>
    </location>
</feature>
<evidence type="ECO:0000256" key="16">
    <source>
        <dbReference type="SAM" id="SignalP"/>
    </source>
</evidence>
<evidence type="ECO:0000313" key="19">
    <source>
        <dbReference type="Proteomes" id="UP000305067"/>
    </source>
</evidence>
<dbReference type="InterPro" id="IPR015340">
    <property type="entry name" value="A_amylase_C_dom"/>
</dbReference>
<evidence type="ECO:0000256" key="6">
    <source>
        <dbReference type="ARBA" id="ARBA00022801"/>
    </source>
</evidence>
<evidence type="ECO:0000256" key="7">
    <source>
        <dbReference type="ARBA" id="ARBA00022837"/>
    </source>
</evidence>
<keyword evidence="6" id="KW-0378">Hydrolase</keyword>
<evidence type="ECO:0000256" key="12">
    <source>
        <dbReference type="PIRSR" id="PIRSR001024-1"/>
    </source>
</evidence>
<dbReference type="STRING" id="1884261.A0A5C3QFH5"/>
<feature type="site" description="Transition state stabilizer" evidence="13">
    <location>
        <position position="317"/>
    </location>
</feature>
<feature type="binding site" evidence="15">
    <location>
        <position position="104"/>
    </location>
    <ligand>
        <name>substrate</name>
    </ligand>
</feature>
<dbReference type="Pfam" id="PF09260">
    <property type="entry name" value="A_amylase_dom_C"/>
    <property type="match status" value="1"/>
</dbReference>
<protein>
    <recommendedName>
        <fullName evidence="4">alpha-amylase</fullName>
        <ecNumber evidence="4">3.2.1.1</ecNumber>
    </recommendedName>
</protein>
<organism evidence="18 19">
    <name type="scientific">Pterulicium gracile</name>
    <dbReference type="NCBI Taxonomy" id="1884261"/>
    <lineage>
        <taxon>Eukaryota</taxon>
        <taxon>Fungi</taxon>
        <taxon>Dikarya</taxon>
        <taxon>Basidiomycota</taxon>
        <taxon>Agaricomycotina</taxon>
        <taxon>Agaricomycetes</taxon>
        <taxon>Agaricomycetidae</taxon>
        <taxon>Agaricales</taxon>
        <taxon>Pleurotineae</taxon>
        <taxon>Pterulaceae</taxon>
        <taxon>Pterulicium</taxon>
    </lineage>
</organism>
<evidence type="ECO:0000256" key="14">
    <source>
        <dbReference type="PIRSR" id="PIRSR001024-4"/>
    </source>
</evidence>
<evidence type="ECO:0000313" key="18">
    <source>
        <dbReference type="EMBL" id="TFK98888.1"/>
    </source>
</evidence>
<feature type="domain" description="Glycosyl hydrolase family 13 catalytic" evidence="17">
    <location>
        <begin position="33"/>
        <end position="388"/>
    </location>
</feature>
<gene>
    <name evidence="18" type="ORF">BDV98DRAFT_551987</name>
</gene>
<feature type="chain" id="PRO_5022697431" description="alpha-amylase" evidence="16">
    <location>
        <begin position="21"/>
        <end position="542"/>
    </location>
</feature>
<dbReference type="SUPFAM" id="SSF51011">
    <property type="entry name" value="Glycosyl hydrolase domain"/>
    <property type="match status" value="1"/>
</dbReference>
<feature type="disulfide bond" evidence="14">
    <location>
        <begin position="50"/>
        <end position="58"/>
    </location>
</feature>
<dbReference type="EMBL" id="ML178836">
    <property type="protein sequence ID" value="TFK98888.1"/>
    <property type="molecule type" value="Genomic_DNA"/>
</dbReference>
<reference evidence="18 19" key="1">
    <citation type="journal article" date="2019" name="Nat. Ecol. Evol.">
        <title>Megaphylogeny resolves global patterns of mushroom evolution.</title>
        <authorList>
            <person name="Varga T."/>
            <person name="Krizsan K."/>
            <person name="Foldi C."/>
            <person name="Dima B."/>
            <person name="Sanchez-Garcia M."/>
            <person name="Sanchez-Ramirez S."/>
            <person name="Szollosi G.J."/>
            <person name="Szarkandi J.G."/>
            <person name="Papp V."/>
            <person name="Albert L."/>
            <person name="Andreopoulos W."/>
            <person name="Angelini C."/>
            <person name="Antonin V."/>
            <person name="Barry K.W."/>
            <person name="Bougher N.L."/>
            <person name="Buchanan P."/>
            <person name="Buyck B."/>
            <person name="Bense V."/>
            <person name="Catcheside P."/>
            <person name="Chovatia M."/>
            <person name="Cooper J."/>
            <person name="Damon W."/>
            <person name="Desjardin D."/>
            <person name="Finy P."/>
            <person name="Geml J."/>
            <person name="Haridas S."/>
            <person name="Hughes K."/>
            <person name="Justo A."/>
            <person name="Karasinski D."/>
            <person name="Kautmanova I."/>
            <person name="Kiss B."/>
            <person name="Kocsube S."/>
            <person name="Kotiranta H."/>
            <person name="LaButti K.M."/>
            <person name="Lechner B.E."/>
            <person name="Liimatainen K."/>
            <person name="Lipzen A."/>
            <person name="Lukacs Z."/>
            <person name="Mihaltcheva S."/>
            <person name="Morgado L.N."/>
            <person name="Niskanen T."/>
            <person name="Noordeloos M.E."/>
            <person name="Ohm R.A."/>
            <person name="Ortiz-Santana B."/>
            <person name="Ovrebo C."/>
            <person name="Racz N."/>
            <person name="Riley R."/>
            <person name="Savchenko A."/>
            <person name="Shiryaev A."/>
            <person name="Soop K."/>
            <person name="Spirin V."/>
            <person name="Szebenyi C."/>
            <person name="Tomsovsky M."/>
            <person name="Tulloss R.E."/>
            <person name="Uehling J."/>
            <person name="Grigoriev I.V."/>
            <person name="Vagvolgyi C."/>
            <person name="Papp T."/>
            <person name="Martin F.M."/>
            <person name="Miettinen O."/>
            <person name="Hibbett D.S."/>
            <person name="Nagy L.G."/>
        </authorList>
    </citation>
    <scope>NUCLEOTIDE SEQUENCE [LARGE SCALE GENOMIC DNA]</scope>
    <source>
        <strain evidence="18 19">CBS 309.79</strain>
    </source>
</reference>
<feature type="binding site" evidence="15">
    <location>
        <position position="55"/>
    </location>
    <ligand>
        <name>substrate</name>
    </ligand>
</feature>
<dbReference type="Proteomes" id="UP000305067">
    <property type="component" value="Unassembled WGS sequence"/>
</dbReference>
<evidence type="ECO:0000256" key="11">
    <source>
        <dbReference type="ARBA" id="ARBA00023295"/>
    </source>
</evidence>
<dbReference type="GO" id="GO:0016052">
    <property type="term" value="P:carbohydrate catabolic process"/>
    <property type="evidence" value="ECO:0007669"/>
    <property type="project" value="InterPro"/>
</dbReference>
<sequence length="542" mass="60157">MMPFLPLLACIFQLTSTAFGATAEQWRGRSIYQILTDRFALPAGADPTTCDTGAQTWCGGTWNTIRENLDYIQDAGFTAIWISPVNQNYQGPRTAYGDPYHGYWMADITKLNDRFGKAEDLKALIDELHRRDMYIMVDIVVNNVMATSTEPDYSSYLFNDAAFYHNYCPVKYGNPDSERNCWMGDTRVTLPDVDTSNPSVIRAYGEWAKAFVEQWGVDGFRIDAAKHVEPDFWPKFCGPAGVFCIGEVYGDDVDLAASFQGPKALDSVLNYPMYGALQKAFMIPGSQNASALEEVLGEERRKFKDLTVLGNFLENQDLPRWHNSSVDPQSLYNAMAWTFMTDGIPIVYYGQEQGFSGIADPHNREPLWPSKYEKGASYRLIQQLNQLRNFLVRTTPEWLVDPVKVLSVNEFAIVIQKGYVVSVLTTIGSPPNGKATINAKTSFKPSTAMTDIITCHQWVIGASGLIQVEYSKGGVPIILVPSPDLAGSGMCGESLNVQRGGRVKGGLVSESESGVRGMREKRGGRGRWMGWGLGAFVGWALM</sequence>
<dbReference type="SUPFAM" id="SSF51445">
    <property type="entry name" value="(Trans)glycosidases"/>
    <property type="match status" value="1"/>
</dbReference>
<dbReference type="EC" id="3.2.1.1" evidence="4"/>
<dbReference type="InterPro" id="IPR013777">
    <property type="entry name" value="A-amylase-like"/>
</dbReference>
<keyword evidence="10" id="KW-0119">Carbohydrate metabolism</keyword>
<dbReference type="CDD" id="cd11319">
    <property type="entry name" value="AmyAc_euk_AmyA"/>
    <property type="match status" value="1"/>
</dbReference>
<dbReference type="PANTHER" id="PTHR10357:SF227">
    <property type="entry name" value="ALPHA-AMYLASE 2"/>
    <property type="match status" value="1"/>
</dbReference>
<keyword evidence="11" id="KW-0326">Glycosidase</keyword>
<evidence type="ECO:0000256" key="15">
    <source>
        <dbReference type="PIRSR" id="PIRSR001024-5"/>
    </source>
</evidence>
<dbReference type="AlphaFoldDB" id="A0A5C3QFH5"/>
<dbReference type="PANTHER" id="PTHR10357">
    <property type="entry name" value="ALPHA-AMYLASE FAMILY MEMBER"/>
    <property type="match status" value="1"/>
</dbReference>
<keyword evidence="19" id="KW-1185">Reference proteome</keyword>
<dbReference type="InterPro" id="IPR006047">
    <property type="entry name" value="GH13_cat_dom"/>
</dbReference>
<evidence type="ECO:0000256" key="3">
    <source>
        <dbReference type="ARBA" id="ARBA00008061"/>
    </source>
</evidence>
<comment type="catalytic activity">
    <reaction evidence="1">
        <text>Endohydrolysis of (1-&gt;4)-alpha-D-glucosidic linkages in polysaccharides containing three or more (1-&gt;4)-alpha-linked D-glucose units.</text>
        <dbReference type="EC" id="3.2.1.1"/>
    </reaction>
</comment>
<dbReference type="OrthoDB" id="204980at2759"/>
<dbReference type="GO" id="GO:0004556">
    <property type="term" value="F:alpha-amylase activity"/>
    <property type="evidence" value="ECO:0007669"/>
    <property type="project" value="UniProtKB-EC"/>
</dbReference>
<dbReference type="GO" id="GO:0005509">
    <property type="term" value="F:calcium ion binding"/>
    <property type="evidence" value="ECO:0007669"/>
    <property type="project" value="InterPro"/>
</dbReference>
<evidence type="ECO:0000256" key="10">
    <source>
        <dbReference type="ARBA" id="ARBA00023277"/>
    </source>
</evidence>
<dbReference type="InterPro" id="IPR017853">
    <property type="entry name" value="GH"/>
</dbReference>
<dbReference type="Gene3D" id="2.60.40.1180">
    <property type="entry name" value="Golgi alpha-mannosidase II"/>
    <property type="match status" value="1"/>
</dbReference>
<feature type="binding site" evidence="15">
    <location>
        <position position="364"/>
    </location>
    <ligand>
        <name>substrate</name>
    </ligand>
</feature>
<comment type="cofactor">
    <cofactor evidence="2">
        <name>Ca(2+)</name>
        <dbReference type="ChEBI" id="CHEBI:29108"/>
    </cofactor>
</comment>
<dbReference type="InterPro" id="IPR013780">
    <property type="entry name" value="Glyco_hydro_b"/>
</dbReference>
<evidence type="ECO:0000259" key="17">
    <source>
        <dbReference type="SMART" id="SM00642"/>
    </source>
</evidence>
<evidence type="ECO:0000256" key="13">
    <source>
        <dbReference type="PIRSR" id="PIRSR001024-2"/>
    </source>
</evidence>
<evidence type="ECO:0000256" key="9">
    <source>
        <dbReference type="ARBA" id="ARBA00023180"/>
    </source>
</evidence>
<evidence type="ECO:0000256" key="1">
    <source>
        <dbReference type="ARBA" id="ARBA00000548"/>
    </source>
</evidence>
<feature type="binding site" evidence="15">
    <location>
        <position position="317"/>
    </location>
    <ligand>
        <name>substrate</name>
    </ligand>
</feature>
<keyword evidence="7" id="KW-0106">Calcium</keyword>
<dbReference type="PIRSF" id="PIRSF001024">
    <property type="entry name" value="Alph-amyl_fung"/>
    <property type="match status" value="1"/>
</dbReference>
<proteinExistence type="inferred from homology"/>
<dbReference type="Gene3D" id="3.20.20.80">
    <property type="entry name" value="Glycosidases"/>
    <property type="match status" value="1"/>
</dbReference>
<evidence type="ECO:0000256" key="8">
    <source>
        <dbReference type="ARBA" id="ARBA00023157"/>
    </source>
</evidence>
<name>A0A5C3QFH5_9AGAR</name>
<feature type="active site" description="Nucleophile" evidence="12">
    <location>
        <position position="223"/>
    </location>
</feature>
<evidence type="ECO:0000256" key="2">
    <source>
        <dbReference type="ARBA" id="ARBA00001913"/>
    </source>
</evidence>
<keyword evidence="16" id="KW-0732">Signal</keyword>
<dbReference type="Pfam" id="PF00128">
    <property type="entry name" value="Alpha-amylase"/>
    <property type="match status" value="1"/>
</dbReference>
<feature type="active site" description="Proton donor" evidence="12">
    <location>
        <position position="247"/>
    </location>
</feature>
<keyword evidence="5" id="KW-0479">Metal-binding</keyword>
<evidence type="ECO:0000256" key="5">
    <source>
        <dbReference type="ARBA" id="ARBA00022723"/>
    </source>
</evidence>
<comment type="similarity">
    <text evidence="3">Belongs to the glycosyl hydrolase 13 family.</text>
</comment>
<accession>A0A5C3QFH5</accession>
<feature type="binding site" evidence="15">
    <location>
        <position position="221"/>
    </location>
    <ligand>
        <name>substrate</name>
    </ligand>
</feature>
<feature type="signal peptide" evidence="16">
    <location>
        <begin position="1"/>
        <end position="20"/>
    </location>
</feature>
<feature type="disulfide bond" evidence="14">
    <location>
        <begin position="168"/>
        <end position="181"/>
    </location>
</feature>
<evidence type="ECO:0000256" key="4">
    <source>
        <dbReference type="ARBA" id="ARBA00012595"/>
    </source>
</evidence>
<keyword evidence="8 14" id="KW-1015">Disulfide bond</keyword>
<dbReference type="FunFam" id="3.20.20.80:FF:000120">
    <property type="entry name" value="Alpha-amylase A"/>
    <property type="match status" value="1"/>
</dbReference>